<evidence type="ECO:0000256" key="1">
    <source>
        <dbReference type="ARBA" id="ARBA00004496"/>
    </source>
</evidence>
<feature type="domain" description="Acyl-CoA oxidase/dehydrogenase middle" evidence="14">
    <location>
        <begin position="128"/>
        <end position="211"/>
    </location>
</feature>
<evidence type="ECO:0000256" key="11">
    <source>
        <dbReference type="ARBA" id="ARBA00047859"/>
    </source>
</evidence>
<evidence type="ECO:0000256" key="12">
    <source>
        <dbReference type="ARBA" id="ARBA00048445"/>
    </source>
</evidence>
<dbReference type="InterPro" id="IPR013107">
    <property type="entry name" value="Acyl-CoA_DH_C"/>
</dbReference>
<dbReference type="PANTHER" id="PTHR43884">
    <property type="entry name" value="ACYL-COA DEHYDROGENASE"/>
    <property type="match status" value="1"/>
</dbReference>
<dbReference type="InterPro" id="IPR037069">
    <property type="entry name" value="AcylCoA_DH/ox_N_sf"/>
</dbReference>
<dbReference type="Gene3D" id="2.40.110.10">
    <property type="entry name" value="Butyryl-CoA Dehydrogenase, subunit A, domain 2"/>
    <property type="match status" value="1"/>
</dbReference>
<dbReference type="Proteomes" id="UP001154322">
    <property type="component" value="Unassembled WGS sequence"/>
</dbReference>
<evidence type="ECO:0000256" key="4">
    <source>
        <dbReference type="ARBA" id="ARBA00022741"/>
    </source>
</evidence>
<keyword evidence="18" id="KW-1185">Reference proteome</keyword>
<dbReference type="EMBL" id="CALYLO010000017">
    <property type="protein sequence ID" value="CAH8249539.1"/>
    <property type="molecule type" value="Genomic_DNA"/>
</dbReference>
<dbReference type="Pfam" id="PF02770">
    <property type="entry name" value="Acyl-CoA_dh_M"/>
    <property type="match status" value="1"/>
</dbReference>
<keyword evidence="3" id="KW-0288">FMN</keyword>
<dbReference type="InterPro" id="IPR036250">
    <property type="entry name" value="AcylCo_DH-like_C"/>
</dbReference>
<evidence type="ECO:0000259" key="16">
    <source>
        <dbReference type="Pfam" id="PF08028"/>
    </source>
</evidence>
<dbReference type="InterPro" id="IPR046373">
    <property type="entry name" value="Acyl-CoA_Oxase/DH_mid-dom_sf"/>
</dbReference>
<comment type="subcellular location">
    <subcellularLocation>
        <location evidence="1">Cytoplasm</location>
    </subcellularLocation>
</comment>
<evidence type="ECO:0000256" key="6">
    <source>
        <dbReference type="ARBA" id="ARBA00023033"/>
    </source>
</evidence>
<keyword evidence="4" id="KW-0547">Nucleotide-binding</keyword>
<dbReference type="SUPFAM" id="SSF56645">
    <property type="entry name" value="Acyl-CoA dehydrogenase NM domain-like"/>
    <property type="match status" value="1"/>
</dbReference>
<gene>
    <name evidence="17" type="ORF">WJ0W_006724</name>
</gene>
<reference evidence="17" key="1">
    <citation type="submission" date="2022-06" db="EMBL/GenBank/DDBJ databases">
        <authorList>
            <person name="Dietemann V."/>
            <person name="Ory F."/>
            <person name="Dainat B."/>
            <person name="Oberhansli S."/>
        </authorList>
    </citation>
    <scope>NUCLEOTIDE SEQUENCE</scope>
    <source>
        <strain evidence="17">Ena-SAMPLE-TAB-26-04-2022-14:26:32:270-5432</strain>
    </source>
</reference>
<dbReference type="Pfam" id="PF08028">
    <property type="entry name" value="Acyl-CoA_dh_2"/>
    <property type="match status" value="1"/>
</dbReference>
<dbReference type="Gene3D" id="1.10.540.10">
    <property type="entry name" value="Acyl-CoA dehydrogenase/oxidase, N-terminal domain"/>
    <property type="match status" value="1"/>
</dbReference>
<keyword evidence="2" id="KW-0285">Flavoprotein</keyword>
<protein>
    <recommendedName>
        <fullName evidence="10">Dibenzothiophene monooxygenase</fullName>
        <ecNumber evidence="9">1.14.14.21</ecNumber>
    </recommendedName>
</protein>
<comment type="catalytic activity">
    <reaction evidence="13">
        <text>dibenzothiophene + 2 FMNH2 + 2 O2 = dibenzothiophene 5,5-dioxide + 2 FMN + 2 H2O + 2 H(+)</text>
        <dbReference type="Rhea" id="RHEA:49072"/>
        <dbReference type="ChEBI" id="CHEBI:15377"/>
        <dbReference type="ChEBI" id="CHEBI:15378"/>
        <dbReference type="ChEBI" id="CHEBI:15379"/>
        <dbReference type="ChEBI" id="CHEBI:23681"/>
        <dbReference type="ChEBI" id="CHEBI:57618"/>
        <dbReference type="ChEBI" id="CHEBI:58210"/>
        <dbReference type="ChEBI" id="CHEBI:90356"/>
        <dbReference type="EC" id="1.14.14.21"/>
    </reaction>
</comment>
<evidence type="ECO:0000256" key="13">
    <source>
        <dbReference type="ARBA" id="ARBA00049456"/>
    </source>
</evidence>
<dbReference type="Pfam" id="PF02771">
    <property type="entry name" value="Acyl-CoA_dh_N"/>
    <property type="match status" value="1"/>
</dbReference>
<dbReference type="PANTHER" id="PTHR43884:SF12">
    <property type="entry name" value="ISOVALERYL-COA DEHYDROGENASE, MITOCHONDRIAL-RELATED"/>
    <property type="match status" value="1"/>
</dbReference>
<evidence type="ECO:0000256" key="5">
    <source>
        <dbReference type="ARBA" id="ARBA00023002"/>
    </source>
</evidence>
<dbReference type="InterPro" id="IPR006091">
    <property type="entry name" value="Acyl-CoA_Oxase/DH_mid-dom"/>
</dbReference>
<evidence type="ECO:0000256" key="7">
    <source>
        <dbReference type="ARBA" id="ARBA00034307"/>
    </source>
</evidence>
<dbReference type="Gene3D" id="1.20.140.10">
    <property type="entry name" value="Butyryl-CoA Dehydrogenase, subunit A, domain 3"/>
    <property type="match status" value="1"/>
</dbReference>
<evidence type="ECO:0000313" key="18">
    <source>
        <dbReference type="Proteomes" id="UP001154322"/>
    </source>
</evidence>
<proteinExistence type="inferred from homology"/>
<dbReference type="CDD" id="cd00567">
    <property type="entry name" value="ACAD"/>
    <property type="match status" value="1"/>
</dbReference>
<dbReference type="EC" id="1.14.14.21" evidence="9"/>
<evidence type="ECO:0000256" key="10">
    <source>
        <dbReference type="ARBA" id="ARBA00034345"/>
    </source>
</evidence>
<name>A0ABM9GDJ3_9BACL</name>
<evidence type="ECO:0000256" key="8">
    <source>
        <dbReference type="ARBA" id="ARBA00034317"/>
    </source>
</evidence>
<organism evidence="17 18">
    <name type="scientific">Paenibacillus melissococcoides</name>
    <dbReference type="NCBI Taxonomy" id="2912268"/>
    <lineage>
        <taxon>Bacteria</taxon>
        <taxon>Bacillati</taxon>
        <taxon>Bacillota</taxon>
        <taxon>Bacilli</taxon>
        <taxon>Bacillales</taxon>
        <taxon>Paenibacillaceae</taxon>
        <taxon>Paenibacillus</taxon>
    </lineage>
</organism>
<evidence type="ECO:0000259" key="14">
    <source>
        <dbReference type="Pfam" id="PF02770"/>
    </source>
</evidence>
<evidence type="ECO:0000256" key="9">
    <source>
        <dbReference type="ARBA" id="ARBA00034328"/>
    </source>
</evidence>
<evidence type="ECO:0000256" key="2">
    <source>
        <dbReference type="ARBA" id="ARBA00022630"/>
    </source>
</evidence>
<keyword evidence="6" id="KW-0503">Monooxygenase</keyword>
<comment type="catalytic activity">
    <reaction evidence="12">
        <text>dibenzothiophene 5-oxide + FMNH2 + O2 = dibenzothiophene 5,5-dioxide + FMN + H2O + H(+)</text>
        <dbReference type="Rhea" id="RHEA:49080"/>
        <dbReference type="ChEBI" id="CHEBI:15377"/>
        <dbReference type="ChEBI" id="CHEBI:15378"/>
        <dbReference type="ChEBI" id="CHEBI:15379"/>
        <dbReference type="ChEBI" id="CHEBI:23683"/>
        <dbReference type="ChEBI" id="CHEBI:57618"/>
        <dbReference type="ChEBI" id="CHEBI:58210"/>
        <dbReference type="ChEBI" id="CHEBI:90356"/>
    </reaction>
</comment>
<dbReference type="SUPFAM" id="SSF47203">
    <property type="entry name" value="Acyl-CoA dehydrogenase C-terminal domain-like"/>
    <property type="match status" value="1"/>
</dbReference>
<dbReference type="InterPro" id="IPR009100">
    <property type="entry name" value="AcylCoA_DH/oxidase_NM_dom_sf"/>
</dbReference>
<feature type="domain" description="Acyl-CoA dehydrogenase C-terminal" evidence="16">
    <location>
        <begin position="239"/>
        <end position="365"/>
    </location>
</feature>
<keyword evidence="5" id="KW-0560">Oxidoreductase</keyword>
<comment type="catalytic activity">
    <reaction evidence="11">
        <text>dibenzothiophene + FMNH2 + O2 = dibenzothiophene 5-oxide + FMN + H2O + H(+)</text>
        <dbReference type="Rhea" id="RHEA:49076"/>
        <dbReference type="ChEBI" id="CHEBI:15377"/>
        <dbReference type="ChEBI" id="CHEBI:15378"/>
        <dbReference type="ChEBI" id="CHEBI:15379"/>
        <dbReference type="ChEBI" id="CHEBI:23681"/>
        <dbReference type="ChEBI" id="CHEBI:23683"/>
        <dbReference type="ChEBI" id="CHEBI:57618"/>
        <dbReference type="ChEBI" id="CHEBI:58210"/>
    </reaction>
</comment>
<feature type="domain" description="Acyl-CoA dehydrogenase/oxidase N-terminal" evidence="15">
    <location>
        <begin position="15"/>
        <end position="104"/>
    </location>
</feature>
<sequence>MLDKKINSMILGFREKAEYHDRTGAFPHENFDLVVEEDLHTLPLSAKYKGYGFNIEETCRTLISLASGCSATALTLAMHYYSLGGLNQVLSTELKERIFSDIAQNGTFIGSIGNPNVLLLPARDRMSTNIELQADKVEGGYLINGVKRNVSGSRRITYLPIYCKQSGDFKNTYGITGFISQMTDKGIRIEDTWNYAGMRATDTNDVYFNDVFLPADRLFTREGYGIEDTQPLVYWFRLAFVSVYLGIAQAAYDQVIEMLVQRKDRLANKIMAFMPGPQFTLAEMKIKLESAISQLLITARQADEECTTLKFTDELYISTLITKQVVTKNACDIVWKSMEVNGMSSLNHGHVLERLYRDVRAGTFHPPSDDLLKEAIAKKILGIIPSDTRWA</sequence>
<evidence type="ECO:0000256" key="3">
    <source>
        <dbReference type="ARBA" id="ARBA00022643"/>
    </source>
</evidence>
<evidence type="ECO:0000313" key="17">
    <source>
        <dbReference type="EMBL" id="CAH8249539.1"/>
    </source>
</evidence>
<evidence type="ECO:0000259" key="15">
    <source>
        <dbReference type="Pfam" id="PF02771"/>
    </source>
</evidence>
<dbReference type="PIRSF" id="PIRSF016578">
    <property type="entry name" value="HsaA"/>
    <property type="match status" value="1"/>
</dbReference>
<dbReference type="InterPro" id="IPR013786">
    <property type="entry name" value="AcylCoA_DH/ox_N"/>
</dbReference>
<comment type="caution">
    <text evidence="17">The sequence shown here is derived from an EMBL/GenBank/DDBJ whole genome shotgun (WGS) entry which is preliminary data.</text>
</comment>
<comment type="pathway">
    <text evidence="7">Sulfur metabolism; dibenzothiophene degradation.</text>
</comment>
<dbReference type="RefSeq" id="WP_213428009.1">
    <property type="nucleotide sequence ID" value="NZ_AP031286.1"/>
</dbReference>
<accession>A0ABM9GDJ3</accession>
<comment type="similarity">
    <text evidence="8">Belongs to the DszC flavin monooxygenase family.</text>
</comment>